<dbReference type="AlphaFoldDB" id="A0A137P9C7"/>
<accession>A0A137P9C7</accession>
<keyword evidence="1" id="KW-0732">Signal</keyword>
<feature type="chain" id="PRO_5007294535" description="Sequence orphan" evidence="1">
    <location>
        <begin position="18"/>
        <end position="461"/>
    </location>
</feature>
<evidence type="ECO:0000256" key="1">
    <source>
        <dbReference type="SAM" id="SignalP"/>
    </source>
</evidence>
<gene>
    <name evidence="2" type="ORF">CONCODRAFT_78246</name>
</gene>
<dbReference type="STRING" id="796925.A0A137P9C7"/>
<proteinExistence type="predicted"/>
<reference evidence="2 3" key="1">
    <citation type="journal article" date="2015" name="Genome Biol. Evol.">
        <title>Phylogenomic analyses indicate that early fungi evolved digesting cell walls of algal ancestors of land plants.</title>
        <authorList>
            <person name="Chang Y."/>
            <person name="Wang S."/>
            <person name="Sekimoto S."/>
            <person name="Aerts A.L."/>
            <person name="Choi C."/>
            <person name="Clum A."/>
            <person name="LaButti K.M."/>
            <person name="Lindquist E.A."/>
            <person name="Yee Ngan C."/>
            <person name="Ohm R.A."/>
            <person name="Salamov A.A."/>
            <person name="Grigoriev I.V."/>
            <person name="Spatafora J.W."/>
            <person name="Berbee M.L."/>
        </authorList>
    </citation>
    <scope>NUCLEOTIDE SEQUENCE [LARGE SCALE GENOMIC DNA]</scope>
    <source>
        <strain evidence="2 3">NRRL 28638</strain>
    </source>
</reference>
<dbReference type="Proteomes" id="UP000070444">
    <property type="component" value="Unassembled WGS sequence"/>
</dbReference>
<dbReference type="OrthoDB" id="73465at2759"/>
<dbReference type="EMBL" id="KQ964471">
    <property type="protein sequence ID" value="KXN71618.1"/>
    <property type="molecule type" value="Genomic_DNA"/>
</dbReference>
<sequence>MLTNIYFTGLLLSLVSAICFDPSPIQSGENTLIMVECGGTSTSTSTSSASESDSLLLPPAQDLRLSNGYELTGGNKSSGKSKDGNIEIDLTCTSQVSTCNMVMDTFITASDYLTNIIKFTTPIKIQAVYTSFCQYGGDCDRVRQTLGKAQTTRYHPLRSDDGKSRLYPQSLVKQLSKTSLRGSLAPYDITAEFNSDANFYFQSEGGQISRGQSDFLLVVSHELVHGLGFATIYNDYITKPGSQAQAIFPNPEVSSYSDGKAKINNFYESIFDRYVVLTQNKQSLSSVTDVINGYLVDNKDRIFRSKEEAFKNFVDSSQYQVAKDLLNTAQTEGSMEFVFNTTSKTPFSSLVLETSLKPYAPSSSISHASAKNYLNTKEFLMKHEMSSGNSLSKLVSSVGSGSWDTAPYGPGLIAVLETIGYPTNQNPSPNVVLGSTSWGFKSNQVPWALLFTSFWLTYYII</sequence>
<evidence type="ECO:0000313" key="2">
    <source>
        <dbReference type="EMBL" id="KXN71618.1"/>
    </source>
</evidence>
<feature type="signal peptide" evidence="1">
    <location>
        <begin position="1"/>
        <end position="17"/>
    </location>
</feature>
<evidence type="ECO:0008006" key="4">
    <source>
        <dbReference type="Google" id="ProtNLM"/>
    </source>
</evidence>
<name>A0A137P9C7_CONC2</name>
<organism evidence="2 3">
    <name type="scientific">Conidiobolus coronatus (strain ATCC 28846 / CBS 209.66 / NRRL 28638)</name>
    <name type="common">Delacroixia coronata</name>
    <dbReference type="NCBI Taxonomy" id="796925"/>
    <lineage>
        <taxon>Eukaryota</taxon>
        <taxon>Fungi</taxon>
        <taxon>Fungi incertae sedis</taxon>
        <taxon>Zoopagomycota</taxon>
        <taxon>Entomophthoromycotina</taxon>
        <taxon>Entomophthoromycetes</taxon>
        <taxon>Entomophthorales</taxon>
        <taxon>Ancylistaceae</taxon>
        <taxon>Conidiobolus</taxon>
    </lineage>
</organism>
<keyword evidence="3" id="KW-1185">Reference proteome</keyword>
<dbReference type="OMA" id="YFRSTHA"/>
<protein>
    <recommendedName>
        <fullName evidence="4">Sequence orphan</fullName>
    </recommendedName>
</protein>
<evidence type="ECO:0000313" key="3">
    <source>
        <dbReference type="Proteomes" id="UP000070444"/>
    </source>
</evidence>